<dbReference type="PANTHER" id="PTHR11609:SF5">
    <property type="entry name" value="PHOSPHORIBOSYLAMINOIMIDAZOLE CARBOXYLASE"/>
    <property type="match status" value="1"/>
</dbReference>
<evidence type="ECO:0000313" key="10">
    <source>
        <dbReference type="EMBL" id="GBG94732.1"/>
    </source>
</evidence>
<dbReference type="SUPFAM" id="SSF52440">
    <property type="entry name" value="PreATP-grasp domain"/>
    <property type="match status" value="1"/>
</dbReference>
<evidence type="ECO:0000256" key="7">
    <source>
        <dbReference type="ARBA" id="ARBA00025704"/>
    </source>
</evidence>
<dbReference type="PROSITE" id="PS50975">
    <property type="entry name" value="ATP_GRASP"/>
    <property type="match status" value="1"/>
</dbReference>
<dbReference type="Pfam" id="PF02222">
    <property type="entry name" value="ATP-grasp"/>
    <property type="match status" value="1"/>
</dbReference>
<dbReference type="AlphaFoldDB" id="A0A401IT76"/>
<dbReference type="EMBL" id="BFFP01000017">
    <property type="protein sequence ID" value="GBG94732.1"/>
    <property type="molecule type" value="Genomic_DNA"/>
</dbReference>
<dbReference type="RefSeq" id="WP_124976417.1">
    <property type="nucleotide sequence ID" value="NZ_BFFP01000017.1"/>
</dbReference>
<dbReference type="Pfam" id="PF22660">
    <property type="entry name" value="RS_preATP-grasp-like"/>
    <property type="match status" value="1"/>
</dbReference>
<keyword evidence="6" id="KW-0464">Manganese</keyword>
<dbReference type="OrthoDB" id="9804625at2"/>
<sequence>MAEEVMFPGSTIGIIGSSPNGIELARKAKQMGFKTAAYGPNAESPVLREVDLPIVGRGNDQLQLQEFAERCDLVIYESEQVSSDSIKYIERFTKVPQGSETLELMQDRLLERAFFEQLNVNIAPYATIVSLDDIYQAISSIGFPCILKPIQKGFIRDGQMILRKQSDVARCAELVDQGTFVLESWVPFDREVSVFMVRQADGTLTFMAPIEVFYQGQKLVQVVGPADLPTSITAELKKISTEIGNNLNYVGVLEVAFFITATQTIYVKRIVPAMHEAGHIFADICNVSLEEEMLRSAAGMPLTTPRVVQEAALGFLKPEDSADIKTQWVLKDNWAYHLFRFPASMMPQSKAGYVVAAAENAYRAKEQLDSTGIWDEAETEEK</sequence>
<keyword evidence="5 8" id="KW-0067">ATP-binding</keyword>
<comment type="cofactor">
    <cofactor evidence="2">
        <name>Mg(2+)</name>
        <dbReference type="ChEBI" id="CHEBI:18420"/>
    </cofactor>
</comment>
<evidence type="ECO:0000256" key="5">
    <source>
        <dbReference type="ARBA" id="ARBA00022840"/>
    </source>
</evidence>
<evidence type="ECO:0000256" key="8">
    <source>
        <dbReference type="PROSITE-ProRule" id="PRU00409"/>
    </source>
</evidence>
<evidence type="ECO:0000313" key="11">
    <source>
        <dbReference type="Proteomes" id="UP000286848"/>
    </source>
</evidence>
<organism evidence="10 11">
    <name type="scientific">Ligilactobacillus salitolerans</name>
    <dbReference type="NCBI Taxonomy" id="1808352"/>
    <lineage>
        <taxon>Bacteria</taxon>
        <taxon>Bacillati</taxon>
        <taxon>Bacillota</taxon>
        <taxon>Bacilli</taxon>
        <taxon>Lactobacillales</taxon>
        <taxon>Lactobacillaceae</taxon>
        <taxon>Ligilactobacillus</taxon>
    </lineage>
</organism>
<dbReference type="InterPro" id="IPR011761">
    <property type="entry name" value="ATP-grasp"/>
</dbReference>
<reference evidence="10 11" key="1">
    <citation type="journal article" date="2019" name="Int. J. Syst. Evol. Microbiol.">
        <title>Lactobacillus salitolerans sp. nov., a novel lactic acid bacterium isolated from spent mushroom substrates.</title>
        <authorList>
            <person name="Tohno M."/>
            <person name="Tanizawa Y."/>
            <person name="Kojima Y."/>
            <person name="Sakamoto M."/>
            <person name="Nakamura Y."/>
            <person name="Ohkuma M."/>
            <person name="Kobayashi H."/>
        </authorList>
    </citation>
    <scope>NUCLEOTIDE SEQUENCE [LARGE SCALE GENOMIC DNA]</scope>
    <source>
        <strain evidence="10 11">YK43</strain>
    </source>
</reference>
<evidence type="ECO:0000259" key="9">
    <source>
        <dbReference type="PROSITE" id="PS50975"/>
    </source>
</evidence>
<comment type="cofactor">
    <cofactor evidence="1">
        <name>Mn(2+)</name>
        <dbReference type="ChEBI" id="CHEBI:29035"/>
    </cofactor>
</comment>
<dbReference type="GO" id="GO:0005829">
    <property type="term" value="C:cytosol"/>
    <property type="evidence" value="ECO:0007669"/>
    <property type="project" value="TreeGrafter"/>
</dbReference>
<gene>
    <name evidence="10" type="primary">purK</name>
    <name evidence="10" type="ORF">LFYK43_11910</name>
</gene>
<dbReference type="InterPro" id="IPR054350">
    <property type="entry name" value="PurT/PurK_preATP-grasp"/>
</dbReference>
<comment type="pathway">
    <text evidence="7">Purine metabolism.</text>
</comment>
<dbReference type="Proteomes" id="UP000286848">
    <property type="component" value="Unassembled WGS sequence"/>
</dbReference>
<dbReference type="GO" id="GO:0046872">
    <property type="term" value="F:metal ion binding"/>
    <property type="evidence" value="ECO:0007669"/>
    <property type="project" value="InterPro"/>
</dbReference>
<keyword evidence="3 8" id="KW-0547">Nucleotide-binding</keyword>
<dbReference type="PANTHER" id="PTHR11609">
    <property type="entry name" value="PURINE BIOSYNTHESIS PROTEIN 6/7, PUR6/7"/>
    <property type="match status" value="1"/>
</dbReference>
<keyword evidence="11" id="KW-1185">Reference proteome</keyword>
<keyword evidence="4" id="KW-0658">Purine biosynthesis</keyword>
<dbReference type="GO" id="GO:0006164">
    <property type="term" value="P:purine nucleotide biosynthetic process"/>
    <property type="evidence" value="ECO:0007669"/>
    <property type="project" value="UniProtKB-KW"/>
</dbReference>
<feature type="domain" description="ATP-grasp" evidence="9">
    <location>
        <begin position="112"/>
        <end position="298"/>
    </location>
</feature>
<evidence type="ECO:0000256" key="2">
    <source>
        <dbReference type="ARBA" id="ARBA00001946"/>
    </source>
</evidence>
<evidence type="ECO:0000256" key="4">
    <source>
        <dbReference type="ARBA" id="ARBA00022755"/>
    </source>
</evidence>
<dbReference type="InterPro" id="IPR003135">
    <property type="entry name" value="ATP-grasp_carboxylate-amine"/>
</dbReference>
<evidence type="ECO:0000256" key="3">
    <source>
        <dbReference type="ARBA" id="ARBA00022741"/>
    </source>
</evidence>
<dbReference type="Gene3D" id="3.30.470.20">
    <property type="entry name" value="ATP-grasp fold, B domain"/>
    <property type="match status" value="1"/>
</dbReference>
<accession>A0A401IT76</accession>
<dbReference type="Gene3D" id="3.30.1490.20">
    <property type="entry name" value="ATP-grasp fold, A domain"/>
    <property type="match status" value="1"/>
</dbReference>
<dbReference type="GO" id="GO:0005524">
    <property type="term" value="F:ATP binding"/>
    <property type="evidence" value="ECO:0007669"/>
    <property type="project" value="UniProtKB-UniRule"/>
</dbReference>
<dbReference type="Gene3D" id="3.40.50.20">
    <property type="match status" value="1"/>
</dbReference>
<proteinExistence type="predicted"/>
<evidence type="ECO:0000256" key="1">
    <source>
        <dbReference type="ARBA" id="ARBA00001936"/>
    </source>
</evidence>
<protein>
    <submittedName>
        <fullName evidence="10">Phosphoribosylaminoimidazole carboxylase ATPase subunit</fullName>
    </submittedName>
</protein>
<dbReference type="InterPro" id="IPR016185">
    <property type="entry name" value="PreATP-grasp_dom_sf"/>
</dbReference>
<dbReference type="InterPro" id="IPR013815">
    <property type="entry name" value="ATP_grasp_subdomain_1"/>
</dbReference>
<name>A0A401IT76_9LACO</name>
<comment type="caution">
    <text evidence="10">The sequence shown here is derived from an EMBL/GenBank/DDBJ whole genome shotgun (WGS) entry which is preliminary data.</text>
</comment>
<dbReference type="SUPFAM" id="SSF56059">
    <property type="entry name" value="Glutathione synthetase ATP-binding domain-like"/>
    <property type="match status" value="1"/>
</dbReference>
<evidence type="ECO:0000256" key="6">
    <source>
        <dbReference type="ARBA" id="ARBA00023211"/>
    </source>
</evidence>